<dbReference type="InterPro" id="IPR029018">
    <property type="entry name" value="Hex-like_dom2"/>
</dbReference>
<dbReference type="GO" id="GO:0030203">
    <property type="term" value="P:glycosaminoglycan metabolic process"/>
    <property type="evidence" value="ECO:0007669"/>
    <property type="project" value="TreeGrafter"/>
</dbReference>
<name>A0A7K1ST61_9SPHI</name>
<dbReference type="EMBL" id="WPIK01000002">
    <property type="protein sequence ID" value="MVN20485.1"/>
    <property type="molecule type" value="Genomic_DNA"/>
</dbReference>
<dbReference type="AlphaFoldDB" id="A0A7K1ST61"/>
<dbReference type="InterPro" id="IPR015882">
    <property type="entry name" value="HEX_bac_N"/>
</dbReference>
<protein>
    <recommendedName>
        <fullName evidence="3">beta-N-acetylhexosaminidase</fullName>
        <ecNumber evidence="3">3.2.1.52</ecNumber>
    </recommendedName>
</protein>
<dbReference type="PIRSF" id="PIRSF001093">
    <property type="entry name" value="B-hxosamndse_ab_euk"/>
    <property type="match status" value="1"/>
</dbReference>
<evidence type="ECO:0000256" key="4">
    <source>
        <dbReference type="ARBA" id="ARBA00022801"/>
    </source>
</evidence>
<dbReference type="SUPFAM" id="SSF55545">
    <property type="entry name" value="beta-N-acetylhexosaminidase-like domain"/>
    <property type="match status" value="1"/>
</dbReference>
<keyword evidence="10" id="KW-1185">Reference proteome</keyword>
<dbReference type="InterPro" id="IPR025705">
    <property type="entry name" value="Beta_hexosaminidase_sua/sub"/>
</dbReference>
<evidence type="ECO:0000256" key="5">
    <source>
        <dbReference type="ARBA" id="ARBA00023295"/>
    </source>
</evidence>
<evidence type="ECO:0000256" key="2">
    <source>
        <dbReference type="ARBA" id="ARBA00006285"/>
    </source>
</evidence>
<dbReference type="RefSeq" id="WP_157564018.1">
    <property type="nucleotide sequence ID" value="NZ_WPIK01000002.1"/>
</dbReference>
<comment type="similarity">
    <text evidence="2">Belongs to the glycosyl hydrolase 20 family.</text>
</comment>
<feature type="domain" description="Beta-hexosaminidase bacterial type N-terminal" evidence="8">
    <location>
        <begin position="27"/>
        <end position="153"/>
    </location>
</feature>
<comment type="caution">
    <text evidence="9">The sequence shown here is derived from an EMBL/GenBank/DDBJ whole genome shotgun (WGS) entry which is preliminary data.</text>
</comment>
<dbReference type="InterPro" id="IPR017853">
    <property type="entry name" value="GH"/>
</dbReference>
<sequence>MIIRKKRITALLLFLIFVILFKSNAQVNIIPQPAKVDIGKGYFVIDARTGIQYPPKNKELAQLGNYFSSYVKNISGYSLLANKKREKNICLELVKAQNLGTEGYQLNVSPSSILIKANNKEGLFYGVQSVIQTLPAVRTNVALQIPAMDITDYPRFKWRGMMLDVSRHFFTVDAVKEMIDLMALYKMNVFHWHLCDNEGWRLEIKKYPKLTSVGAWRKEIPGSVFYKKDSTLTGTPYTYGGYYTQEQAKEVVAYAKARNITVIPEIEMPGHSGAALAAYPQFSCTQHPQEVPNSTTFNGIVNSAQINFNYCAGNDSSFVFLQDVLKEVMQIFPSKYIHIGGDEVDKSYWKQCPKCQKRIQTEGLKDEEGLQSYFIRRMEKFLLANHKKLLGWDEILEGGLAPSATVMSWRGEKGGIAAAKQGHHVVMSPSNPLYFNRYQAGPEGEPYAAKFSINTLEKVYNYNPYPKELEPAETQYILGGECALWTEFIPSLEQLEYMLLPRLTAVAETLWSPPQNKDFNGFVNRLNQWHFEGWQQKGIRFHPLYSKKN</sequence>
<dbReference type="EC" id="3.2.1.52" evidence="3"/>
<dbReference type="Proteomes" id="UP000462014">
    <property type="component" value="Unassembled WGS sequence"/>
</dbReference>
<accession>A0A7K1ST61</accession>
<dbReference type="SUPFAM" id="SSF51445">
    <property type="entry name" value="(Trans)glycosidases"/>
    <property type="match status" value="1"/>
</dbReference>
<keyword evidence="4 9" id="KW-0378">Hydrolase</keyword>
<organism evidence="9 10">
    <name type="scientific">Mucilaginibacter arboris</name>
    <dbReference type="NCBI Taxonomy" id="2682090"/>
    <lineage>
        <taxon>Bacteria</taxon>
        <taxon>Pseudomonadati</taxon>
        <taxon>Bacteroidota</taxon>
        <taxon>Sphingobacteriia</taxon>
        <taxon>Sphingobacteriales</taxon>
        <taxon>Sphingobacteriaceae</taxon>
        <taxon>Mucilaginibacter</taxon>
    </lineage>
</organism>
<dbReference type="GO" id="GO:0004563">
    <property type="term" value="F:beta-N-acetylhexosaminidase activity"/>
    <property type="evidence" value="ECO:0007669"/>
    <property type="project" value="UniProtKB-EC"/>
</dbReference>
<feature type="domain" description="Glycoside hydrolase family 20 catalytic" evidence="7">
    <location>
        <begin position="156"/>
        <end position="513"/>
    </location>
</feature>
<gene>
    <name evidence="9" type="ORF">GO621_02915</name>
</gene>
<dbReference type="Gene3D" id="3.20.20.80">
    <property type="entry name" value="Glycosidases"/>
    <property type="match status" value="1"/>
</dbReference>
<dbReference type="CDD" id="cd06563">
    <property type="entry name" value="GH20_chitobiase-like"/>
    <property type="match status" value="1"/>
</dbReference>
<dbReference type="GO" id="GO:0005975">
    <property type="term" value="P:carbohydrate metabolic process"/>
    <property type="evidence" value="ECO:0007669"/>
    <property type="project" value="InterPro"/>
</dbReference>
<dbReference type="Gene3D" id="3.30.379.10">
    <property type="entry name" value="Chitobiase/beta-hexosaminidase domain 2-like"/>
    <property type="match status" value="1"/>
</dbReference>
<dbReference type="PANTHER" id="PTHR22600">
    <property type="entry name" value="BETA-HEXOSAMINIDASE"/>
    <property type="match status" value="1"/>
</dbReference>
<evidence type="ECO:0000256" key="1">
    <source>
        <dbReference type="ARBA" id="ARBA00001231"/>
    </source>
</evidence>
<evidence type="ECO:0000256" key="3">
    <source>
        <dbReference type="ARBA" id="ARBA00012663"/>
    </source>
</evidence>
<evidence type="ECO:0000259" key="7">
    <source>
        <dbReference type="Pfam" id="PF00728"/>
    </source>
</evidence>
<evidence type="ECO:0000313" key="10">
    <source>
        <dbReference type="Proteomes" id="UP000462014"/>
    </source>
</evidence>
<dbReference type="PRINTS" id="PR00738">
    <property type="entry name" value="GLHYDRLASE20"/>
</dbReference>
<dbReference type="PANTHER" id="PTHR22600:SF57">
    <property type="entry name" value="BETA-N-ACETYLHEXOSAMINIDASE"/>
    <property type="match status" value="1"/>
</dbReference>
<evidence type="ECO:0000259" key="8">
    <source>
        <dbReference type="Pfam" id="PF02838"/>
    </source>
</evidence>
<proteinExistence type="inferred from homology"/>
<comment type="catalytic activity">
    <reaction evidence="1">
        <text>Hydrolysis of terminal non-reducing N-acetyl-D-hexosamine residues in N-acetyl-beta-D-hexosaminides.</text>
        <dbReference type="EC" id="3.2.1.52"/>
    </reaction>
</comment>
<reference evidence="9 10" key="1">
    <citation type="submission" date="2019-12" db="EMBL/GenBank/DDBJ databases">
        <title>Mucilaginibacter sp. HMF7410 genome sequencing and assembly.</title>
        <authorList>
            <person name="Kang H."/>
            <person name="Cha I."/>
            <person name="Kim H."/>
            <person name="Joh K."/>
        </authorList>
    </citation>
    <scope>NUCLEOTIDE SEQUENCE [LARGE SCALE GENOMIC DNA]</scope>
    <source>
        <strain evidence="9 10">HMF7410</strain>
    </source>
</reference>
<dbReference type="Pfam" id="PF02838">
    <property type="entry name" value="Glyco_hydro_20b"/>
    <property type="match status" value="1"/>
</dbReference>
<dbReference type="Pfam" id="PF00728">
    <property type="entry name" value="Glyco_hydro_20"/>
    <property type="match status" value="1"/>
</dbReference>
<evidence type="ECO:0000313" key="9">
    <source>
        <dbReference type="EMBL" id="MVN20485.1"/>
    </source>
</evidence>
<dbReference type="GO" id="GO:0016020">
    <property type="term" value="C:membrane"/>
    <property type="evidence" value="ECO:0007669"/>
    <property type="project" value="TreeGrafter"/>
</dbReference>
<keyword evidence="5" id="KW-0326">Glycosidase</keyword>
<evidence type="ECO:0000256" key="6">
    <source>
        <dbReference type="PIRSR" id="PIRSR625705-1"/>
    </source>
</evidence>
<feature type="active site" description="Proton donor" evidence="6">
    <location>
        <position position="343"/>
    </location>
</feature>
<dbReference type="InterPro" id="IPR015883">
    <property type="entry name" value="Glyco_hydro_20_cat"/>
</dbReference>